<evidence type="ECO:0000313" key="6">
    <source>
        <dbReference type="EMBL" id="GFQ74040.1"/>
    </source>
</evidence>
<dbReference type="PANTHER" id="PTHR13864">
    <property type="entry name" value="T-CELL ACUTE LYMPHOCYTIC LEUKEMIA/STEM CELL LEUKEMIA-RELATED"/>
    <property type="match status" value="1"/>
</dbReference>
<evidence type="ECO:0000256" key="1">
    <source>
        <dbReference type="ARBA" id="ARBA00023015"/>
    </source>
</evidence>
<organism evidence="6 7">
    <name type="scientific">Trichonephila clavata</name>
    <name type="common">Joro spider</name>
    <name type="synonym">Nephila clavata</name>
    <dbReference type="NCBI Taxonomy" id="2740835"/>
    <lineage>
        <taxon>Eukaryota</taxon>
        <taxon>Metazoa</taxon>
        <taxon>Ecdysozoa</taxon>
        <taxon>Arthropoda</taxon>
        <taxon>Chelicerata</taxon>
        <taxon>Arachnida</taxon>
        <taxon>Araneae</taxon>
        <taxon>Araneomorphae</taxon>
        <taxon>Entelegynae</taxon>
        <taxon>Araneoidea</taxon>
        <taxon>Nephilidae</taxon>
        <taxon>Trichonephila</taxon>
    </lineage>
</organism>
<dbReference type="GO" id="GO:0000981">
    <property type="term" value="F:DNA-binding transcription factor activity, RNA polymerase II-specific"/>
    <property type="evidence" value="ECO:0007669"/>
    <property type="project" value="InterPro"/>
</dbReference>
<dbReference type="InterPro" id="IPR036638">
    <property type="entry name" value="HLH_DNA-bd_sf"/>
</dbReference>
<evidence type="ECO:0000259" key="5">
    <source>
        <dbReference type="PROSITE" id="PS50888"/>
    </source>
</evidence>
<feature type="compositionally biased region" description="Low complexity" evidence="4">
    <location>
        <begin position="218"/>
        <end position="231"/>
    </location>
</feature>
<feature type="region of interest" description="Disordered" evidence="4">
    <location>
        <begin position="86"/>
        <end position="122"/>
    </location>
</feature>
<keyword evidence="3" id="KW-0804">Transcription</keyword>
<keyword evidence="2" id="KW-0238">DNA-binding</keyword>
<feature type="domain" description="BHLH" evidence="5">
    <location>
        <begin position="128"/>
        <end position="180"/>
    </location>
</feature>
<dbReference type="PANTHER" id="PTHR13864:SF15">
    <property type="entry name" value="T-CELL ACUTE LYMPHOCYTIC LEUKEMIA PROTEIN 1 HOMOLOG-RELATED"/>
    <property type="match status" value="1"/>
</dbReference>
<dbReference type="InterPro" id="IPR011598">
    <property type="entry name" value="bHLH_dom"/>
</dbReference>
<dbReference type="GO" id="GO:0000978">
    <property type="term" value="F:RNA polymerase II cis-regulatory region sequence-specific DNA binding"/>
    <property type="evidence" value="ECO:0007669"/>
    <property type="project" value="TreeGrafter"/>
</dbReference>
<protein>
    <submittedName>
        <fullName evidence="6">T-cell acute lymphocytic leukemia protein 1</fullName>
    </submittedName>
</protein>
<comment type="caution">
    <text evidence="6">The sequence shown here is derived from an EMBL/GenBank/DDBJ whole genome shotgun (WGS) entry which is preliminary data.</text>
</comment>
<dbReference type="AlphaFoldDB" id="A0A8X6IB50"/>
<evidence type="ECO:0000256" key="2">
    <source>
        <dbReference type="ARBA" id="ARBA00023125"/>
    </source>
</evidence>
<dbReference type="SMART" id="SM00353">
    <property type="entry name" value="HLH"/>
    <property type="match status" value="1"/>
</dbReference>
<dbReference type="CDD" id="cd19708">
    <property type="entry name" value="bHLH_TS_dHLH3B_like"/>
    <property type="match status" value="1"/>
</dbReference>
<dbReference type="Gene3D" id="4.10.280.10">
    <property type="entry name" value="Helix-loop-helix DNA-binding domain"/>
    <property type="match status" value="1"/>
</dbReference>
<dbReference type="EMBL" id="BMAO01031300">
    <property type="protein sequence ID" value="GFQ74040.1"/>
    <property type="molecule type" value="Genomic_DNA"/>
</dbReference>
<keyword evidence="7" id="KW-1185">Reference proteome</keyword>
<feature type="region of interest" description="Disordered" evidence="4">
    <location>
        <begin position="35"/>
        <end position="69"/>
    </location>
</feature>
<name>A0A8X6IB50_TRICU</name>
<reference evidence="6" key="1">
    <citation type="submission" date="2020-07" db="EMBL/GenBank/DDBJ databases">
        <title>Multicomponent nature underlies the extraordinary mechanical properties of spider dragline silk.</title>
        <authorList>
            <person name="Kono N."/>
            <person name="Nakamura H."/>
            <person name="Mori M."/>
            <person name="Yoshida Y."/>
            <person name="Ohtoshi R."/>
            <person name="Malay A.D."/>
            <person name="Moran D.A.P."/>
            <person name="Tomita M."/>
            <person name="Numata K."/>
            <person name="Arakawa K."/>
        </authorList>
    </citation>
    <scope>NUCLEOTIDE SEQUENCE</scope>
</reference>
<gene>
    <name evidence="6" type="primary">tal1</name>
    <name evidence="6" type="ORF">TNCT_517921</name>
</gene>
<proteinExistence type="predicted"/>
<evidence type="ECO:0000256" key="4">
    <source>
        <dbReference type="SAM" id="MobiDB-lite"/>
    </source>
</evidence>
<dbReference type="GO" id="GO:0046983">
    <property type="term" value="F:protein dimerization activity"/>
    <property type="evidence" value="ECO:0007669"/>
    <property type="project" value="InterPro"/>
</dbReference>
<dbReference type="SUPFAM" id="SSF47459">
    <property type="entry name" value="HLH, helix-loop-helix DNA-binding domain"/>
    <property type="match status" value="1"/>
</dbReference>
<evidence type="ECO:0000313" key="7">
    <source>
        <dbReference type="Proteomes" id="UP000887116"/>
    </source>
</evidence>
<evidence type="ECO:0000256" key="3">
    <source>
        <dbReference type="ARBA" id="ARBA00023163"/>
    </source>
</evidence>
<accession>A0A8X6IB50</accession>
<sequence length="241" mass="27176">MKLVYDNSATVRDGYASDDSVEFGLQKAEARLRECRRSSMEQAESPPPSLTDSEDYECYSDSATPPSQDEVFLSPAEEAAHAVHWEDYRLQQPGASTARSRSPRRRLRSPLEGGDFSGRVAPRNRKQVHRMFTNSRERWRQHHVNGAFADLRRLVPTHPPDKKLSKNEILRLAIRYIKLLSSILEYQSRDELKLEDDSPQPPQGAIKPEPPALDEMSEASSPASSLSSVSSHTDGAEERVF</sequence>
<dbReference type="Pfam" id="PF00010">
    <property type="entry name" value="HLH"/>
    <property type="match status" value="1"/>
</dbReference>
<dbReference type="PROSITE" id="PS50888">
    <property type="entry name" value="BHLH"/>
    <property type="match status" value="1"/>
</dbReference>
<keyword evidence="1" id="KW-0805">Transcription regulation</keyword>
<dbReference type="OrthoDB" id="10069510at2759"/>
<dbReference type="Proteomes" id="UP000887116">
    <property type="component" value="Unassembled WGS sequence"/>
</dbReference>
<dbReference type="InterPro" id="IPR040238">
    <property type="entry name" value="TAL-like"/>
</dbReference>
<feature type="region of interest" description="Disordered" evidence="4">
    <location>
        <begin position="191"/>
        <end position="241"/>
    </location>
</feature>
<dbReference type="FunFam" id="4.10.280.10:FF:000015">
    <property type="entry name" value="T-cell acute lymphocytic leukemia 1"/>
    <property type="match status" value="1"/>
</dbReference>